<dbReference type="EC" id="2.1.1.72" evidence="2 7"/>
<dbReference type="InterPro" id="IPR002052">
    <property type="entry name" value="DNA_methylase_N6_adenine_CS"/>
</dbReference>
<keyword evidence="9" id="KW-1185">Reference proteome</keyword>
<gene>
    <name evidence="8" type="ORF">BAZ09_015925</name>
</gene>
<dbReference type="Gene3D" id="3.40.50.150">
    <property type="entry name" value="Vaccinia Virus protein VP39"/>
    <property type="match status" value="1"/>
</dbReference>
<dbReference type="InterPro" id="IPR012263">
    <property type="entry name" value="M_m6A_EcoRV"/>
</dbReference>
<proteinExistence type="inferred from homology"/>
<sequence length="285" mass="33216">MILKENEDLIKNPKPFLRWAGGKRWFVKYLEDINKIKINNYFEPFVGGGSVFFNLKNYENAFLSDLNSDLIETYEALRDNVIEVILALKEFRNDKNEYYKIRSLKFENKIEKAAQFIYLNQTSFNGIYRVNRNGNFNVPFGNRNKKDIIEEENLLLVHKKLENVNIICGDFEDNLKTINKGDLVFLDPPYTVAHEKNGFIQYNQKIFSLDDQFRLSKFVKKIEEKGAFYILTNAKHQAILEIYKDLGNPVSLKRSSTIGGLGAKRGKEGFNEYIFSNCLNLKTND</sequence>
<organism evidence="8 9">
    <name type="scientific">Elizabethkingia anophelis R26</name>
    <dbReference type="NCBI Taxonomy" id="1246994"/>
    <lineage>
        <taxon>Bacteria</taxon>
        <taxon>Pseudomonadati</taxon>
        <taxon>Bacteroidota</taxon>
        <taxon>Flavobacteriia</taxon>
        <taxon>Flavobacteriales</taxon>
        <taxon>Weeksellaceae</taxon>
        <taxon>Elizabethkingia</taxon>
    </lineage>
</organism>
<evidence type="ECO:0000256" key="2">
    <source>
        <dbReference type="ARBA" id="ARBA00011900"/>
    </source>
</evidence>
<evidence type="ECO:0000256" key="6">
    <source>
        <dbReference type="ARBA" id="ARBA00047942"/>
    </source>
</evidence>
<evidence type="ECO:0000256" key="1">
    <source>
        <dbReference type="ARBA" id="ARBA00006594"/>
    </source>
</evidence>
<dbReference type="Proteomes" id="UP000190057">
    <property type="component" value="Chromosome"/>
</dbReference>
<dbReference type="PIRSF" id="PIRSF000398">
    <property type="entry name" value="M_m6A_EcoRV"/>
    <property type="match status" value="1"/>
</dbReference>
<dbReference type="GO" id="GO:0008168">
    <property type="term" value="F:methyltransferase activity"/>
    <property type="evidence" value="ECO:0007669"/>
    <property type="project" value="UniProtKB-KW"/>
</dbReference>
<dbReference type="InterPro" id="IPR012327">
    <property type="entry name" value="MeTrfase_D12"/>
</dbReference>
<comment type="similarity">
    <text evidence="1 7">Belongs to the N(4)/N(6)-methyltransferase family.</text>
</comment>
<name>A0ABN5BYL8_9FLAO</name>
<reference evidence="8 9" key="1">
    <citation type="submission" date="2017-09" db="EMBL/GenBank/DDBJ databases">
        <title>Complete circularized genomes of four mosquito-derived Elizabethkingia anophelis isolates.</title>
        <authorList>
            <person name="Nicholson A.C."/>
            <person name="Xu J."/>
        </authorList>
    </citation>
    <scope>NUCLEOTIDE SEQUENCE [LARGE SCALE GENOMIC DNA]</scope>
    <source>
        <strain evidence="8 9">R26</strain>
    </source>
</reference>
<evidence type="ECO:0000256" key="5">
    <source>
        <dbReference type="ARBA" id="ARBA00022691"/>
    </source>
</evidence>
<dbReference type="PROSITE" id="PS00092">
    <property type="entry name" value="N6_MTASE"/>
    <property type="match status" value="1"/>
</dbReference>
<dbReference type="Gene3D" id="1.10.1020.10">
    <property type="entry name" value="Adenine-specific Methyltransferase, Domain 2"/>
    <property type="match status" value="1"/>
</dbReference>
<dbReference type="PANTHER" id="PTHR30481:SF3">
    <property type="entry name" value="DNA ADENINE METHYLASE"/>
    <property type="match status" value="1"/>
</dbReference>
<dbReference type="SUPFAM" id="SSF53335">
    <property type="entry name" value="S-adenosyl-L-methionine-dependent methyltransferases"/>
    <property type="match status" value="1"/>
</dbReference>
<evidence type="ECO:0000256" key="4">
    <source>
        <dbReference type="ARBA" id="ARBA00022679"/>
    </source>
</evidence>
<evidence type="ECO:0000313" key="8">
    <source>
        <dbReference type="EMBL" id="ATC37634.1"/>
    </source>
</evidence>
<accession>A0ABN5BYL8</accession>
<evidence type="ECO:0000256" key="7">
    <source>
        <dbReference type="RuleBase" id="RU361257"/>
    </source>
</evidence>
<evidence type="ECO:0000256" key="3">
    <source>
        <dbReference type="ARBA" id="ARBA00022603"/>
    </source>
</evidence>
<dbReference type="RefSeq" id="WP_009091955.1">
    <property type="nucleotide sequence ID" value="NZ_ANIW01000039.1"/>
</dbReference>
<dbReference type="NCBIfam" id="TIGR00571">
    <property type="entry name" value="dam"/>
    <property type="match status" value="1"/>
</dbReference>
<comment type="catalytic activity">
    <reaction evidence="6 7">
        <text>a 2'-deoxyadenosine in DNA + S-adenosyl-L-methionine = an N(6)-methyl-2'-deoxyadenosine in DNA + S-adenosyl-L-homocysteine + H(+)</text>
        <dbReference type="Rhea" id="RHEA:15197"/>
        <dbReference type="Rhea" id="RHEA-COMP:12418"/>
        <dbReference type="Rhea" id="RHEA-COMP:12419"/>
        <dbReference type="ChEBI" id="CHEBI:15378"/>
        <dbReference type="ChEBI" id="CHEBI:57856"/>
        <dbReference type="ChEBI" id="CHEBI:59789"/>
        <dbReference type="ChEBI" id="CHEBI:90615"/>
        <dbReference type="ChEBI" id="CHEBI:90616"/>
        <dbReference type="EC" id="2.1.1.72"/>
    </reaction>
</comment>
<keyword evidence="4 7" id="KW-0808">Transferase</keyword>
<protein>
    <recommendedName>
        <fullName evidence="2 7">Site-specific DNA-methyltransferase (adenine-specific)</fullName>
        <ecNumber evidence="2 7">2.1.1.72</ecNumber>
    </recommendedName>
</protein>
<dbReference type="Pfam" id="PF02086">
    <property type="entry name" value="MethyltransfD12"/>
    <property type="match status" value="1"/>
</dbReference>
<keyword evidence="5 7" id="KW-0949">S-adenosyl-L-methionine</keyword>
<dbReference type="PRINTS" id="PR00505">
    <property type="entry name" value="D12N6MTFRASE"/>
</dbReference>
<evidence type="ECO:0000313" key="9">
    <source>
        <dbReference type="Proteomes" id="UP000190057"/>
    </source>
</evidence>
<dbReference type="GO" id="GO:0032259">
    <property type="term" value="P:methylation"/>
    <property type="evidence" value="ECO:0007669"/>
    <property type="project" value="UniProtKB-KW"/>
</dbReference>
<dbReference type="GeneID" id="56685979"/>
<dbReference type="PANTHER" id="PTHR30481">
    <property type="entry name" value="DNA ADENINE METHYLASE"/>
    <property type="match status" value="1"/>
</dbReference>
<dbReference type="EMBL" id="CP023401">
    <property type="protein sequence ID" value="ATC37634.1"/>
    <property type="molecule type" value="Genomic_DNA"/>
</dbReference>
<dbReference type="InterPro" id="IPR023095">
    <property type="entry name" value="Ade_MeTrfase_dom_2"/>
</dbReference>
<keyword evidence="3 7" id="KW-0489">Methyltransferase</keyword>
<dbReference type="InterPro" id="IPR029063">
    <property type="entry name" value="SAM-dependent_MTases_sf"/>
</dbReference>